<organism evidence="3 4">
    <name type="scientific">Hungatella hathewayi</name>
    <dbReference type="NCBI Taxonomy" id="154046"/>
    <lineage>
        <taxon>Bacteria</taxon>
        <taxon>Bacillati</taxon>
        <taxon>Bacillota</taxon>
        <taxon>Clostridia</taxon>
        <taxon>Lachnospirales</taxon>
        <taxon>Lachnospiraceae</taxon>
        <taxon>Hungatella</taxon>
    </lineage>
</organism>
<evidence type="ECO:0000259" key="2">
    <source>
        <dbReference type="Pfam" id="PF04892"/>
    </source>
</evidence>
<dbReference type="InterPro" id="IPR053150">
    <property type="entry name" value="Teicoplanin_resist-assoc"/>
</dbReference>
<gene>
    <name evidence="3" type="ORF">ERS852407_00684</name>
</gene>
<keyword evidence="1" id="KW-0812">Transmembrane</keyword>
<dbReference type="InterPro" id="IPR006976">
    <property type="entry name" value="VanZ-like"/>
</dbReference>
<feature type="transmembrane region" description="Helical" evidence="1">
    <location>
        <begin position="100"/>
        <end position="119"/>
    </location>
</feature>
<proteinExistence type="predicted"/>
<feature type="transmembrane region" description="Helical" evidence="1">
    <location>
        <begin position="26"/>
        <end position="46"/>
    </location>
</feature>
<feature type="domain" description="VanZ-like" evidence="2">
    <location>
        <begin position="60"/>
        <end position="176"/>
    </location>
</feature>
<feature type="transmembrane region" description="Helical" evidence="1">
    <location>
        <begin position="193"/>
        <end position="214"/>
    </location>
</feature>
<name>A0A173Y9Z6_9FIRM</name>
<reference evidence="3 4" key="1">
    <citation type="submission" date="2015-09" db="EMBL/GenBank/DDBJ databases">
        <authorList>
            <consortium name="Pathogen Informatics"/>
        </authorList>
    </citation>
    <scope>NUCLEOTIDE SEQUENCE [LARGE SCALE GENOMIC DNA]</scope>
    <source>
        <strain evidence="3 4">2789STDY5608850</strain>
    </source>
</reference>
<dbReference type="EMBL" id="CYZE01000001">
    <property type="protein sequence ID" value="CUN60483.1"/>
    <property type="molecule type" value="Genomic_DNA"/>
</dbReference>
<evidence type="ECO:0000256" key="1">
    <source>
        <dbReference type="SAM" id="Phobius"/>
    </source>
</evidence>
<feature type="transmembrane region" description="Helical" evidence="1">
    <location>
        <begin position="131"/>
        <end position="150"/>
    </location>
</feature>
<dbReference type="PANTHER" id="PTHR36834:SF2">
    <property type="entry name" value="MEMBRANE PROTEIN"/>
    <property type="match status" value="1"/>
</dbReference>
<evidence type="ECO:0000313" key="3">
    <source>
        <dbReference type="EMBL" id="CUN60483.1"/>
    </source>
</evidence>
<accession>A0A173Y9Z6</accession>
<keyword evidence="1" id="KW-0472">Membrane</keyword>
<dbReference type="Proteomes" id="UP000095651">
    <property type="component" value="Unassembled WGS sequence"/>
</dbReference>
<keyword evidence="1" id="KW-1133">Transmembrane helix</keyword>
<sequence>MLNSITNLIPWNSIWNPYTFPGAQTIVMLVILAMVVTVSFTALFFGRKTAAGVLKKELLLYWLFTIFSATLLARKETAEPRINMELFWTVRYAWERHSRIHWFYILGNIALFIPLGYLLPMNGKIFKYSLLTVLFGFLLSVAIEATQYFFRLGLCELDDMFNNTWGTLLGYSIYRLTVPGLRGQSRMKEILNFVSKCGCALIILGTVILFYTLLKINLAG</sequence>
<dbReference type="RefSeq" id="WP_055652989.1">
    <property type="nucleotide sequence ID" value="NZ_CABIXC010000001.1"/>
</dbReference>
<evidence type="ECO:0000313" key="4">
    <source>
        <dbReference type="Proteomes" id="UP000095651"/>
    </source>
</evidence>
<protein>
    <submittedName>
        <fullName evidence="3">Glycopeptide antibiotics resistance protein</fullName>
    </submittedName>
</protein>
<dbReference type="PANTHER" id="PTHR36834">
    <property type="entry name" value="MEMBRANE PROTEIN-RELATED"/>
    <property type="match status" value="1"/>
</dbReference>
<dbReference type="AlphaFoldDB" id="A0A173Y9Z6"/>
<dbReference type="Pfam" id="PF04892">
    <property type="entry name" value="VanZ"/>
    <property type="match status" value="1"/>
</dbReference>